<dbReference type="RefSeq" id="WP_219611493.1">
    <property type="nucleotide sequence ID" value="NZ_CP080029.1"/>
</dbReference>
<feature type="signal peptide" evidence="1">
    <location>
        <begin position="1"/>
        <end position="26"/>
    </location>
</feature>
<keyword evidence="1" id="KW-0732">Signal</keyword>
<name>A0ABZ1ZGH5_STRAQ</name>
<reference evidence="2" key="1">
    <citation type="submission" date="2022-10" db="EMBL/GenBank/DDBJ databases">
        <title>The complete genomes of actinobacterial strains from the NBC collection.</title>
        <authorList>
            <person name="Joergensen T.S."/>
            <person name="Alvarez Arevalo M."/>
            <person name="Sterndorff E.B."/>
            <person name="Faurdal D."/>
            <person name="Vuksanovic O."/>
            <person name="Mourched A.-S."/>
            <person name="Charusanti P."/>
            <person name="Shaw S."/>
            <person name="Blin K."/>
            <person name="Weber T."/>
        </authorList>
    </citation>
    <scope>NUCLEOTIDE SEQUENCE</scope>
    <source>
        <strain evidence="2">NBC_01436</strain>
    </source>
</reference>
<feature type="chain" id="PRO_5045467394" evidence="1">
    <location>
        <begin position="27"/>
        <end position="292"/>
    </location>
</feature>
<gene>
    <name evidence="2" type="ORF">OG367_17100</name>
</gene>
<sequence length="292" mass="30253">MRIRATVAAVTGALALSALAVPAVQADEKPDAGLSVPSGAEVFGAGSGAPAAGARAARAAEVPVIKKVVVNGGKDIVVGTKSKQKVTVAITASSPSGIADAYAFLWHGHIDEVDGFLAPTQEFGSCKVSANPTTSTCTVSITIDPRSDDLYTSSLAGTWKVAAGALAATGSDEDFIWNESQAKTRVQRFSKLTVNASPEPVKKGKTITVTGKLTRANWDTNTYKGYTNQPVKLQFKKKGAKSYTTVKTVKTSSTGTLKTTVKASADGTWRYSFAGTSTTPAVSAKGDFLDVK</sequence>
<keyword evidence="3" id="KW-1185">Reference proteome</keyword>
<accession>A0ABZ1ZGH5</accession>
<evidence type="ECO:0000256" key="1">
    <source>
        <dbReference type="SAM" id="SignalP"/>
    </source>
</evidence>
<evidence type="ECO:0000313" key="3">
    <source>
        <dbReference type="Proteomes" id="UP001431926"/>
    </source>
</evidence>
<organism evidence="2 3">
    <name type="scientific">Streptomyces anulatus</name>
    <name type="common">Streptomyces chrysomallus</name>
    <dbReference type="NCBI Taxonomy" id="1892"/>
    <lineage>
        <taxon>Bacteria</taxon>
        <taxon>Bacillati</taxon>
        <taxon>Actinomycetota</taxon>
        <taxon>Actinomycetes</taxon>
        <taxon>Kitasatosporales</taxon>
        <taxon>Streptomycetaceae</taxon>
        <taxon>Streptomyces</taxon>
    </lineage>
</organism>
<evidence type="ECO:0000313" key="2">
    <source>
        <dbReference type="EMBL" id="WUX37842.1"/>
    </source>
</evidence>
<proteinExistence type="predicted"/>
<dbReference type="Proteomes" id="UP001431926">
    <property type="component" value="Chromosome"/>
</dbReference>
<protein>
    <submittedName>
        <fullName evidence="2">Calcium-binding protein</fullName>
    </submittedName>
</protein>
<dbReference type="EMBL" id="CP109491">
    <property type="protein sequence ID" value="WUX37842.1"/>
    <property type="molecule type" value="Genomic_DNA"/>
</dbReference>